<gene>
    <name evidence="17" type="ORF">COW24_01135</name>
</gene>
<dbReference type="NCBIfam" id="TIGR01511">
    <property type="entry name" value="ATPase-IB1_Cu"/>
    <property type="match status" value="1"/>
</dbReference>
<reference evidence="17 18" key="1">
    <citation type="submission" date="2017-09" db="EMBL/GenBank/DDBJ databases">
        <title>Depth-based differentiation of microbial function through sediment-hosted aquifers and enrichment of novel symbionts in the deep terrestrial subsurface.</title>
        <authorList>
            <person name="Probst A.J."/>
            <person name="Ladd B."/>
            <person name="Jarett J.K."/>
            <person name="Geller-Mcgrath D.E."/>
            <person name="Sieber C.M."/>
            <person name="Emerson J.B."/>
            <person name="Anantharaman K."/>
            <person name="Thomas B.C."/>
            <person name="Malmstrom R."/>
            <person name="Stieglmeier M."/>
            <person name="Klingl A."/>
            <person name="Woyke T."/>
            <person name="Ryan C.M."/>
            <person name="Banfield J.F."/>
        </authorList>
    </citation>
    <scope>NUCLEOTIDE SEQUENCE [LARGE SCALE GENOMIC DNA]</scope>
    <source>
        <strain evidence="17">CG15_BIG_FIL_POST_REV_8_21_14_020_45_12</strain>
    </source>
</reference>
<dbReference type="InterPro" id="IPR036412">
    <property type="entry name" value="HAD-like_sf"/>
</dbReference>
<dbReference type="GO" id="GO:0005524">
    <property type="term" value="F:ATP binding"/>
    <property type="evidence" value="ECO:0007669"/>
    <property type="project" value="UniProtKB-UniRule"/>
</dbReference>
<keyword evidence="8 14" id="KW-0547">Nucleotide-binding</keyword>
<evidence type="ECO:0000256" key="13">
    <source>
        <dbReference type="ARBA" id="ARBA00023136"/>
    </source>
</evidence>
<dbReference type="AlphaFoldDB" id="A0A2M7H4X9"/>
<dbReference type="Pfam" id="PF00702">
    <property type="entry name" value="Hydrolase"/>
    <property type="match status" value="1"/>
</dbReference>
<evidence type="ECO:0000256" key="14">
    <source>
        <dbReference type="RuleBase" id="RU362081"/>
    </source>
</evidence>
<feature type="transmembrane region" description="Helical" evidence="14">
    <location>
        <begin position="720"/>
        <end position="742"/>
    </location>
</feature>
<feature type="region of interest" description="Disordered" evidence="15">
    <location>
        <begin position="72"/>
        <end position="96"/>
    </location>
</feature>
<dbReference type="CDD" id="cd02094">
    <property type="entry name" value="P-type_ATPase_Cu-like"/>
    <property type="match status" value="1"/>
</dbReference>
<keyword evidence="9 14" id="KW-0067">ATP-binding</keyword>
<dbReference type="GO" id="GO:0043682">
    <property type="term" value="F:P-type divalent copper transporter activity"/>
    <property type="evidence" value="ECO:0007669"/>
    <property type="project" value="TreeGrafter"/>
</dbReference>
<dbReference type="InterPro" id="IPR001757">
    <property type="entry name" value="P_typ_ATPase"/>
</dbReference>
<dbReference type="GO" id="GO:0016887">
    <property type="term" value="F:ATP hydrolysis activity"/>
    <property type="evidence" value="ECO:0007669"/>
    <property type="project" value="InterPro"/>
</dbReference>
<feature type="transmembrane region" description="Helical" evidence="14">
    <location>
        <begin position="147"/>
        <end position="164"/>
    </location>
</feature>
<dbReference type="PROSITE" id="PS00154">
    <property type="entry name" value="ATPASE_E1_E2"/>
    <property type="match status" value="1"/>
</dbReference>
<dbReference type="InterPro" id="IPR027256">
    <property type="entry name" value="P-typ_ATPase_IB"/>
</dbReference>
<dbReference type="Gene3D" id="3.40.1110.10">
    <property type="entry name" value="Calcium-transporting ATPase, cytoplasmic domain N"/>
    <property type="match status" value="1"/>
</dbReference>
<dbReference type="PANTHER" id="PTHR43520:SF8">
    <property type="entry name" value="P-TYPE CU(+) TRANSPORTER"/>
    <property type="match status" value="1"/>
</dbReference>
<accession>A0A2M7H4X9</accession>
<keyword evidence="10" id="KW-1278">Translocase</keyword>
<name>A0A2M7H4X9_9BACT</name>
<dbReference type="SFLD" id="SFLDG00002">
    <property type="entry name" value="C1.7:_P-type_atpase_like"/>
    <property type="match status" value="1"/>
</dbReference>
<dbReference type="InterPro" id="IPR008250">
    <property type="entry name" value="ATPase_P-typ_transduc_dom_A_sf"/>
</dbReference>
<dbReference type="SFLD" id="SFLDS00003">
    <property type="entry name" value="Haloacid_Dehalogenase"/>
    <property type="match status" value="1"/>
</dbReference>
<evidence type="ECO:0000256" key="10">
    <source>
        <dbReference type="ARBA" id="ARBA00022967"/>
    </source>
</evidence>
<proteinExistence type="inferred from homology"/>
<keyword evidence="13 14" id="KW-0472">Membrane</keyword>
<evidence type="ECO:0000259" key="16">
    <source>
        <dbReference type="PROSITE" id="PS50846"/>
    </source>
</evidence>
<keyword evidence="5 14" id="KW-1003">Cell membrane</keyword>
<evidence type="ECO:0000256" key="12">
    <source>
        <dbReference type="ARBA" id="ARBA00023065"/>
    </source>
</evidence>
<dbReference type="SUPFAM" id="SSF81665">
    <property type="entry name" value="Calcium ATPase, transmembrane domain M"/>
    <property type="match status" value="1"/>
</dbReference>
<feature type="transmembrane region" description="Helical" evidence="14">
    <location>
        <begin position="368"/>
        <end position="388"/>
    </location>
</feature>
<dbReference type="PROSITE" id="PS01047">
    <property type="entry name" value="HMA_1"/>
    <property type="match status" value="1"/>
</dbReference>
<evidence type="ECO:0000256" key="2">
    <source>
        <dbReference type="ARBA" id="ARBA00006024"/>
    </source>
</evidence>
<dbReference type="PROSITE" id="PS50846">
    <property type="entry name" value="HMA_2"/>
    <property type="match status" value="1"/>
</dbReference>
<feature type="domain" description="HMA" evidence="16">
    <location>
        <begin position="3"/>
        <end position="69"/>
    </location>
</feature>
<dbReference type="Gene3D" id="3.30.70.100">
    <property type="match status" value="1"/>
</dbReference>
<organism evidence="17 18">
    <name type="scientific">Candidatus Kerfeldbacteria bacterium CG15_BIG_FIL_POST_REV_8_21_14_020_45_12</name>
    <dbReference type="NCBI Taxonomy" id="2014247"/>
    <lineage>
        <taxon>Bacteria</taxon>
        <taxon>Candidatus Kerfeldiibacteriota</taxon>
    </lineage>
</organism>
<evidence type="ECO:0000256" key="8">
    <source>
        <dbReference type="ARBA" id="ARBA00022741"/>
    </source>
</evidence>
<evidence type="ECO:0000313" key="18">
    <source>
        <dbReference type="Proteomes" id="UP000230292"/>
    </source>
</evidence>
<keyword evidence="11 14" id="KW-1133">Transmembrane helix</keyword>
<comment type="caution">
    <text evidence="17">The sequence shown here is derived from an EMBL/GenBank/DDBJ whole genome shotgun (WGS) entry which is preliminary data.</text>
</comment>
<evidence type="ECO:0000256" key="5">
    <source>
        <dbReference type="ARBA" id="ARBA00022475"/>
    </source>
</evidence>
<evidence type="ECO:0000256" key="3">
    <source>
        <dbReference type="ARBA" id="ARBA00012517"/>
    </source>
</evidence>
<evidence type="ECO:0000256" key="11">
    <source>
        <dbReference type="ARBA" id="ARBA00022989"/>
    </source>
</evidence>
<keyword evidence="12" id="KW-0406">Ion transport</keyword>
<dbReference type="GO" id="GO:0005507">
    <property type="term" value="F:copper ion binding"/>
    <property type="evidence" value="ECO:0007669"/>
    <property type="project" value="TreeGrafter"/>
</dbReference>
<dbReference type="FunFam" id="3.30.70.100:FF:000005">
    <property type="entry name" value="Copper-exporting P-type ATPase A"/>
    <property type="match status" value="1"/>
</dbReference>
<dbReference type="Gene3D" id="2.70.150.10">
    <property type="entry name" value="Calcium-transporting ATPase, cytoplasmic transduction domain A"/>
    <property type="match status" value="1"/>
</dbReference>
<dbReference type="InterPro" id="IPR006121">
    <property type="entry name" value="HMA_dom"/>
</dbReference>
<comment type="subcellular location">
    <subcellularLocation>
        <location evidence="1">Cell membrane</location>
        <topology evidence="1">Multi-pass membrane protein</topology>
    </subcellularLocation>
</comment>
<evidence type="ECO:0000256" key="15">
    <source>
        <dbReference type="SAM" id="MobiDB-lite"/>
    </source>
</evidence>
<dbReference type="SUPFAM" id="SSF81653">
    <property type="entry name" value="Calcium ATPase, transduction domain A"/>
    <property type="match status" value="1"/>
</dbReference>
<comment type="similarity">
    <text evidence="2 14">Belongs to the cation transport ATPase (P-type) (TC 3.A.3) family. Type IB subfamily.</text>
</comment>
<dbReference type="PRINTS" id="PR00119">
    <property type="entry name" value="CATATPASE"/>
</dbReference>
<dbReference type="PRINTS" id="PR00943">
    <property type="entry name" value="CUATPASE"/>
</dbReference>
<dbReference type="PANTHER" id="PTHR43520">
    <property type="entry name" value="ATP7, ISOFORM B"/>
    <property type="match status" value="1"/>
</dbReference>
<dbReference type="CDD" id="cd00371">
    <property type="entry name" value="HMA"/>
    <property type="match status" value="1"/>
</dbReference>
<evidence type="ECO:0000256" key="9">
    <source>
        <dbReference type="ARBA" id="ARBA00022840"/>
    </source>
</evidence>
<evidence type="ECO:0000256" key="1">
    <source>
        <dbReference type="ARBA" id="ARBA00004651"/>
    </source>
</evidence>
<sequence length="773" mass="82036">MSTTNQFPVSGMTCASCAAIIERTLKKIDGITEVSVNVATENARVTYDEAVVTVEQMNNALKSHGYELQSVAPAAGEQPQSADPSGHDMDMDMLGSSHTEDQRRRDLVELRPKAVAAFAVAVVIFTIMIIEMGLMAFGFDFFIPERIWHVVQFAIATPILFWAGDRFFAGVWRFLRHGRADMNSLVGIGTTVAYLYSTALLLLPELHSNYGLPNAMYYDATIVVIGFVLFGKYLEVRSKLKTGEAIASLMKLQASVAHVQRGEDMVDVPIEQVQVGDLCVVKVGEKIPVDGVITKGSSHINESMITGESLAVNRTIGDQVVGSTINTESLITVKTTAVGKDTVLAQIINMVQEAQGSKAPIQRFADIISAYFVPIVLVIAVASFVLWLTVGSHYIGFAEAMPIAISALVGILVIACPCALGLATPTAIIVATGTAARHGVLVKNAESLERAHAVDTIIFDKTGTLTAGRPDVTDRIIAPGIDLSEDELLQYTASLELLSSHPLGASIVRSARKKGCPTVTVEEATEIAGGGIKGKISDSLWAVGTKELLADAGATLSVDLEAQLEALQATGKTVVHVARDGQHVGSIALADVIKEESLAGVKTLQKSGLTVVMLTGDNPITAKAIAEAAGITNYKAQVKPEDKAAEVKKYQEQGKVVAMVGDGINDAPALAQANIGIAMSTGTDVAMESADVTILHGDIRKVASALSLSGRTMRVIKQNLFWAFFYNAIGIPLAAGVLYPIFGWTLSPAFAGAAMAFSSVSVLTNSLRLRKQI</sequence>
<feature type="transmembrane region" description="Helical" evidence="14">
    <location>
        <begin position="400"/>
        <end position="423"/>
    </location>
</feature>
<feature type="transmembrane region" description="Helical" evidence="14">
    <location>
        <begin position="748"/>
        <end position="767"/>
    </location>
</feature>
<dbReference type="Gene3D" id="3.40.50.1000">
    <property type="entry name" value="HAD superfamily/HAD-like"/>
    <property type="match status" value="1"/>
</dbReference>
<dbReference type="NCBIfam" id="TIGR01525">
    <property type="entry name" value="ATPase-IB_hvy"/>
    <property type="match status" value="1"/>
</dbReference>
<evidence type="ECO:0000313" key="17">
    <source>
        <dbReference type="EMBL" id="PIW37287.1"/>
    </source>
</evidence>
<dbReference type="InterPro" id="IPR036163">
    <property type="entry name" value="HMA_dom_sf"/>
</dbReference>
<dbReference type="FunFam" id="2.70.150.10:FF:000020">
    <property type="entry name" value="Copper-exporting P-type ATPase A"/>
    <property type="match status" value="1"/>
</dbReference>
<protein>
    <recommendedName>
        <fullName evidence="3">P-type Cu(+) transporter</fullName>
        <ecNumber evidence="3">7.2.2.8</ecNumber>
    </recommendedName>
</protein>
<dbReference type="InterPro" id="IPR018303">
    <property type="entry name" value="ATPase_P-typ_P_site"/>
</dbReference>
<dbReference type="InterPro" id="IPR023298">
    <property type="entry name" value="ATPase_P-typ_TM_dom_sf"/>
</dbReference>
<dbReference type="GO" id="GO:0055070">
    <property type="term" value="P:copper ion homeostasis"/>
    <property type="evidence" value="ECO:0007669"/>
    <property type="project" value="TreeGrafter"/>
</dbReference>
<dbReference type="Proteomes" id="UP000230292">
    <property type="component" value="Unassembled WGS sequence"/>
</dbReference>
<keyword evidence="6 14" id="KW-0812">Transmembrane</keyword>
<evidence type="ECO:0000256" key="7">
    <source>
        <dbReference type="ARBA" id="ARBA00022723"/>
    </source>
</evidence>
<dbReference type="InterPro" id="IPR023299">
    <property type="entry name" value="ATPase_P-typ_cyto_dom_N"/>
</dbReference>
<evidence type="ECO:0000256" key="6">
    <source>
        <dbReference type="ARBA" id="ARBA00022692"/>
    </source>
</evidence>
<dbReference type="EC" id="7.2.2.8" evidence="3"/>
<dbReference type="Pfam" id="PF00403">
    <property type="entry name" value="HMA"/>
    <property type="match status" value="1"/>
</dbReference>
<dbReference type="GO" id="GO:0005886">
    <property type="term" value="C:plasma membrane"/>
    <property type="evidence" value="ECO:0007669"/>
    <property type="project" value="UniProtKB-SubCell"/>
</dbReference>
<feature type="transmembrane region" description="Helical" evidence="14">
    <location>
        <begin position="185"/>
        <end position="203"/>
    </location>
</feature>
<feature type="transmembrane region" description="Helical" evidence="14">
    <location>
        <begin position="215"/>
        <end position="234"/>
    </location>
</feature>
<dbReference type="NCBIfam" id="TIGR01494">
    <property type="entry name" value="ATPase_P-type"/>
    <property type="match status" value="1"/>
</dbReference>
<dbReference type="SFLD" id="SFLDF00027">
    <property type="entry name" value="p-type_atpase"/>
    <property type="match status" value="1"/>
</dbReference>
<dbReference type="SUPFAM" id="SSF55008">
    <property type="entry name" value="HMA, heavy metal-associated domain"/>
    <property type="match status" value="1"/>
</dbReference>
<evidence type="ECO:0000256" key="4">
    <source>
        <dbReference type="ARBA" id="ARBA00022448"/>
    </source>
</evidence>
<feature type="transmembrane region" description="Helical" evidence="14">
    <location>
        <begin position="114"/>
        <end position="135"/>
    </location>
</feature>
<keyword evidence="7 14" id="KW-0479">Metal-binding</keyword>
<dbReference type="Pfam" id="PF00122">
    <property type="entry name" value="E1-E2_ATPase"/>
    <property type="match status" value="1"/>
</dbReference>
<dbReference type="SUPFAM" id="SSF56784">
    <property type="entry name" value="HAD-like"/>
    <property type="match status" value="1"/>
</dbReference>
<dbReference type="InterPro" id="IPR044492">
    <property type="entry name" value="P_typ_ATPase_HD_dom"/>
</dbReference>
<keyword evidence="4" id="KW-0813">Transport</keyword>
<dbReference type="EMBL" id="PFGC01000013">
    <property type="protein sequence ID" value="PIW37287.1"/>
    <property type="molecule type" value="Genomic_DNA"/>
</dbReference>
<dbReference type="InterPro" id="IPR023214">
    <property type="entry name" value="HAD_sf"/>
</dbReference>
<dbReference type="GO" id="GO:0140581">
    <property type="term" value="F:P-type monovalent copper transporter activity"/>
    <property type="evidence" value="ECO:0007669"/>
    <property type="project" value="UniProtKB-EC"/>
</dbReference>
<dbReference type="InterPro" id="IPR059000">
    <property type="entry name" value="ATPase_P-type_domA"/>
</dbReference>
<dbReference type="InterPro" id="IPR017969">
    <property type="entry name" value="Heavy-metal-associated_CS"/>
</dbReference>